<feature type="region of interest" description="Disordered" evidence="1">
    <location>
        <begin position="83"/>
        <end position="142"/>
    </location>
</feature>
<feature type="compositionally biased region" description="Basic and acidic residues" evidence="1">
    <location>
        <begin position="96"/>
        <end position="121"/>
    </location>
</feature>
<evidence type="ECO:0000313" key="2">
    <source>
        <dbReference type="EMBL" id="OTA31316.1"/>
    </source>
</evidence>
<feature type="region of interest" description="Disordered" evidence="1">
    <location>
        <begin position="158"/>
        <end position="216"/>
    </location>
</feature>
<sequence>MPSSRRGARPAMYNTPHIRNGGFGALQVEALTNRPLSIARRHLAASQLRMRHIEPDELSSSEWVRFLVMSDNERERWMTIFQRRRRNSDESSSSADNDRQLAYDKAEEAAAESADARRDVRGPSPPVQSTSTAVSPAPRVTSRTPAASILARFFDEEESAAASAYQRPSRPRHRRAVTDGVMEAPPTYEDVLRARTPPPAYEARSDDEGPTSPRSP</sequence>
<evidence type="ECO:0000256" key="1">
    <source>
        <dbReference type="SAM" id="MobiDB-lite"/>
    </source>
</evidence>
<protein>
    <submittedName>
        <fullName evidence="2">Uncharacterized protein</fullName>
    </submittedName>
</protein>
<evidence type="ECO:0000313" key="3">
    <source>
        <dbReference type="Proteomes" id="UP000194280"/>
    </source>
</evidence>
<organism evidence="2 3">
    <name type="scientific">Hortaea werneckii EXF-2000</name>
    <dbReference type="NCBI Taxonomy" id="1157616"/>
    <lineage>
        <taxon>Eukaryota</taxon>
        <taxon>Fungi</taxon>
        <taxon>Dikarya</taxon>
        <taxon>Ascomycota</taxon>
        <taxon>Pezizomycotina</taxon>
        <taxon>Dothideomycetes</taxon>
        <taxon>Dothideomycetidae</taxon>
        <taxon>Mycosphaerellales</taxon>
        <taxon>Teratosphaeriaceae</taxon>
        <taxon>Hortaea</taxon>
    </lineage>
</organism>
<dbReference type="InParanoid" id="A0A1Z5T5J2"/>
<dbReference type="AlphaFoldDB" id="A0A1Z5T5J2"/>
<dbReference type="VEuPathDB" id="FungiDB:BTJ68_10070"/>
<dbReference type="EMBL" id="MUNK01000117">
    <property type="protein sequence ID" value="OTA31316.1"/>
    <property type="molecule type" value="Genomic_DNA"/>
</dbReference>
<accession>A0A1Z5T5J2</accession>
<proteinExistence type="predicted"/>
<keyword evidence="3" id="KW-1185">Reference proteome</keyword>
<dbReference type="Proteomes" id="UP000194280">
    <property type="component" value="Unassembled WGS sequence"/>
</dbReference>
<dbReference type="OrthoDB" id="3921182at2759"/>
<reference evidence="2 3" key="1">
    <citation type="submission" date="2017-01" db="EMBL/GenBank/DDBJ databases">
        <title>The recent genome duplication of the halophilic yeast Hortaea werneckii: insights from long-read sequencing.</title>
        <authorList>
            <person name="Sinha S."/>
            <person name="Flibotte S."/>
            <person name="Neira M."/>
            <person name="Lenassi M."/>
            <person name="Gostincar C."/>
            <person name="Stajich J.E."/>
            <person name="Nislow C.E."/>
        </authorList>
    </citation>
    <scope>NUCLEOTIDE SEQUENCE [LARGE SCALE GENOMIC DNA]</scope>
    <source>
        <strain evidence="2 3">EXF-2000</strain>
    </source>
</reference>
<comment type="caution">
    <text evidence="2">The sequence shown here is derived from an EMBL/GenBank/DDBJ whole genome shotgun (WGS) entry which is preliminary data.</text>
</comment>
<name>A0A1Z5T5J2_HORWE</name>
<gene>
    <name evidence="2" type="ORF">BTJ68_10070</name>
</gene>